<feature type="compositionally biased region" description="Low complexity" evidence="1">
    <location>
        <begin position="771"/>
        <end position="791"/>
    </location>
</feature>
<feature type="compositionally biased region" description="Basic and acidic residues" evidence="1">
    <location>
        <begin position="709"/>
        <end position="720"/>
    </location>
</feature>
<reference evidence="3" key="1">
    <citation type="journal article" date="2008" name="Nat. Genet.">
        <title>The Pristionchus pacificus genome provides a unique perspective on nematode lifestyle and parasitism.</title>
        <authorList>
            <person name="Dieterich C."/>
            <person name="Clifton S.W."/>
            <person name="Schuster L.N."/>
            <person name="Chinwalla A."/>
            <person name="Delehaunty K."/>
            <person name="Dinkelacker I."/>
            <person name="Fulton L."/>
            <person name="Fulton R."/>
            <person name="Godfrey J."/>
            <person name="Minx P."/>
            <person name="Mitreva M."/>
            <person name="Roeseler W."/>
            <person name="Tian H."/>
            <person name="Witte H."/>
            <person name="Yang S.P."/>
            <person name="Wilson R.K."/>
            <person name="Sommer R.J."/>
        </authorList>
    </citation>
    <scope>NUCLEOTIDE SEQUENCE [LARGE SCALE GENOMIC DNA]</scope>
    <source>
        <strain evidence="3">PS312</strain>
    </source>
</reference>
<feature type="compositionally biased region" description="Basic and acidic residues" evidence="1">
    <location>
        <begin position="419"/>
        <end position="428"/>
    </location>
</feature>
<feature type="compositionally biased region" description="Pro residues" evidence="1">
    <location>
        <begin position="220"/>
        <end position="236"/>
    </location>
</feature>
<keyword evidence="3" id="KW-1185">Reference proteome</keyword>
<dbReference type="EnsemblMetazoa" id="PPA42692.1">
    <property type="protein sequence ID" value="PPA42692.1"/>
    <property type="gene ID" value="WBGene00281061"/>
</dbReference>
<feature type="compositionally biased region" description="Basic and acidic residues" evidence="1">
    <location>
        <begin position="250"/>
        <end position="262"/>
    </location>
</feature>
<feature type="compositionally biased region" description="Low complexity" evidence="1">
    <location>
        <begin position="85"/>
        <end position="97"/>
    </location>
</feature>
<feature type="compositionally biased region" description="Acidic residues" evidence="1">
    <location>
        <begin position="757"/>
        <end position="768"/>
    </location>
</feature>
<feature type="compositionally biased region" description="Pro residues" evidence="1">
    <location>
        <begin position="116"/>
        <end position="151"/>
    </location>
</feature>
<accession>A0A8R1UWY2</accession>
<feature type="compositionally biased region" description="Polar residues" evidence="1">
    <location>
        <begin position="658"/>
        <end position="668"/>
    </location>
</feature>
<feature type="region of interest" description="Disordered" evidence="1">
    <location>
        <begin position="84"/>
        <end position="306"/>
    </location>
</feature>
<feature type="region of interest" description="Disordered" evidence="1">
    <location>
        <begin position="837"/>
        <end position="863"/>
    </location>
</feature>
<feature type="region of interest" description="Disordered" evidence="1">
    <location>
        <begin position="687"/>
        <end position="791"/>
    </location>
</feature>
<protein>
    <submittedName>
        <fullName evidence="2">Uncharacterized protein</fullName>
    </submittedName>
</protein>
<proteinExistence type="predicted"/>
<feature type="compositionally biased region" description="Acidic residues" evidence="1">
    <location>
        <begin position="734"/>
        <end position="743"/>
    </location>
</feature>
<feature type="region of interest" description="Disordered" evidence="1">
    <location>
        <begin position="326"/>
        <end position="444"/>
    </location>
</feature>
<evidence type="ECO:0000313" key="2">
    <source>
        <dbReference type="EnsemblMetazoa" id="PPA42692.1"/>
    </source>
</evidence>
<organism evidence="2 3">
    <name type="scientific">Pristionchus pacificus</name>
    <name type="common">Parasitic nematode worm</name>
    <dbReference type="NCBI Taxonomy" id="54126"/>
    <lineage>
        <taxon>Eukaryota</taxon>
        <taxon>Metazoa</taxon>
        <taxon>Ecdysozoa</taxon>
        <taxon>Nematoda</taxon>
        <taxon>Chromadorea</taxon>
        <taxon>Rhabditida</taxon>
        <taxon>Rhabditina</taxon>
        <taxon>Diplogasteromorpha</taxon>
        <taxon>Diplogasteroidea</taxon>
        <taxon>Neodiplogasteridae</taxon>
        <taxon>Pristionchus</taxon>
    </lineage>
</organism>
<sequence length="1406" mass="153667">MNEWMVADALPTTYNGYSTYESECVATRKPRFISLVSTLAVIGGEIMNLKEPPPTTQSSGPVPVRQFRGKLLSKVFGASINAPEAVSSPSGSPSAVSQPEPFVTERKATSATENEPIPPHPPLPSPSPSPPLPPSRSPSPPPRPPPAPPSHQPATTTSHHTRKAPVEAPKSTLLRQVLEKSVVKASLDAQKASAASEELDQTTSSTNHSGTELHAFSPTPSAPPPPPPSSATPPPQSAVARKSSFPDADYWERLDAERKAREAQQSVEAPKTAVVAPFPPASLGQATSHEESKKEPEAVQQQVEAQKTAVVAPFPPASLGQTTFVQTTSHEEIKKEPEAVQQAISVHVQESCGPPPPPPATPPQLQQPQQPQPAVHKPFPVVSWERLDAERKEREAKQACGAQTTPVAPLSPVLFGQETFHEGKREPANAEQQAAHETPDDTSEYGKFRGFLAARLAGPREFVPSFSASSFVFTPAPLAPPPTPASGQISPTDQQEYIPSSSDFVLPPATHDAACSDEEFQASLGAQSGFLPCNAYFAPASCHHSEDELQSNYHAENAHHPAVDYDYASVWDDTHEQEVAAEAALDAQMEYGACWAHLSSDHPHAYGATGDHWDAMGDAGDDRAFPQYSPCQSNSAAGAYSPGGLWMAPHPPVGGAPQSASLSSSTRPRASRSLIRLVGDEYRAIGEDGGRDVNSAEPAAPAAAAAPAEPKEKEKREAKAEPAAAAAPTAAPEDKEEREEDTVIDWRETGILHGSSDDEEDEDDDDEGYGASAAPVARATSAQKQQQLQQSPPAAAVAAGVVPFPVQAPPELQGLGFAAQQPQRPTTPLLLLRAPPTFSGAASRSDSAMGGSSSPPPLATSTTQPIDIPAVAKQKDHHLLGSPPPPDPMPVQVSSLAHLFAPGWRREAERTALVVPVVQSVRPMQRVLRASFSSTPPSTPTSKKNLLNAAIKNMPPPKSHAQRMEEERKRENERMYDRFVRRLSLERRTTDGQMETLSRLEERDRLLTRREITVDALKKAVAEAPRTRSISHSGSWRMLEGDSASKSKWYKLEEERCDILDDLDVSGHQTDSLYTNDSLTSEPKERELDVDRSHLSWQRGFVIRAFLLSDTNTYEFEVFTLAGRCYVRTAQTEDLSTLRVKFALLPDGTAIVRKSSYCSSGLFSLNLRIGKLLKINSTAIVGYRHTGSTSDWIMWSDDIGLIMATDATVSKYDTDIRRTLPLMVPLRVVSIKMQAEHSSSRDRRIDPRAWEIHQIGEMTEESDLESLHDTAWPRLAQRVDDLQWVEMDGNKIYLRSPSFPERRIHCRIDQWMRTEKDEKNRIYRARRKFTAVMVPYQPHLSTRRDEWQCLLLAPISLVAEETENRIFNYHSLSKVLEARKQSLPEGWDPEASPAPYPVISLDLDSR</sequence>
<feature type="compositionally biased region" description="Basic and acidic residues" evidence="1">
    <location>
        <begin position="329"/>
        <end position="338"/>
    </location>
</feature>
<name>A0A2A6BVE2_PRIPA</name>
<reference evidence="2" key="2">
    <citation type="submission" date="2022-06" db="UniProtKB">
        <authorList>
            <consortium name="EnsemblMetazoa"/>
        </authorList>
    </citation>
    <scope>IDENTIFICATION</scope>
    <source>
        <strain evidence="2">PS312</strain>
    </source>
</reference>
<feature type="compositionally biased region" description="Pro residues" evidence="1">
    <location>
        <begin position="353"/>
        <end position="362"/>
    </location>
</feature>
<feature type="compositionally biased region" description="Polar residues" evidence="1">
    <location>
        <begin position="201"/>
        <end position="210"/>
    </location>
</feature>
<feature type="compositionally biased region" description="Low complexity" evidence="1">
    <location>
        <begin position="363"/>
        <end position="373"/>
    </location>
</feature>
<dbReference type="GO" id="GO:0005884">
    <property type="term" value="C:actin filament"/>
    <property type="evidence" value="ECO:0000318"/>
    <property type="project" value="GO_Central"/>
</dbReference>
<evidence type="ECO:0000313" key="3">
    <source>
        <dbReference type="Proteomes" id="UP000005239"/>
    </source>
</evidence>
<evidence type="ECO:0000256" key="1">
    <source>
        <dbReference type="SAM" id="MobiDB-lite"/>
    </source>
</evidence>
<gene>
    <name evidence="2" type="primary">WBGene00281061</name>
</gene>
<accession>A0A2A6BVE2</accession>
<dbReference type="Proteomes" id="UP000005239">
    <property type="component" value="Unassembled WGS sequence"/>
</dbReference>
<feature type="compositionally biased region" description="Low complexity" evidence="1">
    <location>
        <begin position="721"/>
        <end position="731"/>
    </location>
</feature>
<feature type="region of interest" description="Disordered" evidence="1">
    <location>
        <begin position="649"/>
        <end position="673"/>
    </location>
</feature>
<feature type="compositionally biased region" description="Basic and acidic residues" evidence="1">
    <location>
        <begin position="288"/>
        <end position="297"/>
    </location>
</feature>
<dbReference type="GO" id="GO:0030041">
    <property type="term" value="P:actin filament polymerization"/>
    <property type="evidence" value="ECO:0000318"/>
    <property type="project" value="GO_Central"/>
</dbReference>
<feature type="compositionally biased region" description="Low complexity" evidence="1">
    <location>
        <begin position="696"/>
        <end position="708"/>
    </location>
</feature>
<feature type="compositionally biased region" description="Basic and acidic residues" evidence="1">
    <location>
        <begin position="385"/>
        <end position="397"/>
    </location>
</feature>